<organism evidence="1 2">
    <name type="scientific">Pseudomonas syringae</name>
    <dbReference type="NCBI Taxonomy" id="317"/>
    <lineage>
        <taxon>Bacteria</taxon>
        <taxon>Pseudomonadati</taxon>
        <taxon>Pseudomonadota</taxon>
        <taxon>Gammaproteobacteria</taxon>
        <taxon>Pseudomonadales</taxon>
        <taxon>Pseudomonadaceae</taxon>
        <taxon>Pseudomonas</taxon>
    </lineage>
</organism>
<dbReference type="AlphaFoldDB" id="A0A2K4WX07"/>
<evidence type="ECO:0000313" key="1">
    <source>
        <dbReference type="EMBL" id="SOS40440.1"/>
    </source>
</evidence>
<proteinExistence type="predicted"/>
<gene>
    <name evidence="1" type="ORF">CFBP3840_03398</name>
</gene>
<reference evidence="1 2" key="1">
    <citation type="submission" date="2017-11" db="EMBL/GenBank/DDBJ databases">
        <authorList>
            <person name="Han C.G."/>
        </authorList>
    </citation>
    <scope>NUCLEOTIDE SEQUENCE [LARGE SCALE GENOMIC DNA]</scope>
    <source>
        <strain evidence="1">CFBP3840</strain>
    </source>
</reference>
<dbReference type="RefSeq" id="WP_060403808.1">
    <property type="nucleotide sequence ID" value="NZ_LT963409.1"/>
</dbReference>
<protein>
    <submittedName>
        <fullName evidence="1">Uncharacterized protein</fullName>
    </submittedName>
</protein>
<evidence type="ECO:0000313" key="2">
    <source>
        <dbReference type="Proteomes" id="UP000238095"/>
    </source>
</evidence>
<sequence length="316" mass="33546">MTDFNLAALANLSDADLMMPLTFDDAAAPVTLAPVVTNVLHFGADQELPDLVALLAKADAVVAAESVADLPSRAPRMVGVPASENVSGHMRSNGAQLSDALRLAVRAGVGEPIKTPDDLRYALRVFAAYAVNSLIGNRWDVLAERERVAAVSAHDAWKDRVLSALQGEVAAIKAAEHLTDTEFKFVLELVDSDRAGMAQNLAGPRVDVPALVAGRSLNWRALADEWAEACGSRGNVTLDTGKDAAGWASYSLAVEPSAGWVLSVYVDQQWVPLEASAAGTERALADREQVMLQRSQAAKPAPYLGAVFPDKLRALL</sequence>
<name>A0A2K4WX07_PSESX</name>
<dbReference type="Proteomes" id="UP000238095">
    <property type="component" value="Chromosome 1"/>
</dbReference>
<accession>A0A2K4WX07</accession>
<dbReference type="EMBL" id="LT963409">
    <property type="protein sequence ID" value="SOS40440.1"/>
    <property type="molecule type" value="Genomic_DNA"/>
</dbReference>